<evidence type="ECO:0000313" key="4">
    <source>
        <dbReference type="Proteomes" id="UP000301475"/>
    </source>
</evidence>
<evidence type="ECO:0000313" key="3">
    <source>
        <dbReference type="EMBL" id="QCT06002.1"/>
    </source>
</evidence>
<dbReference type="EMBL" id="CP039381">
    <property type="protein sequence ID" value="QCT06002.1"/>
    <property type="molecule type" value="Genomic_DNA"/>
</dbReference>
<dbReference type="Proteomes" id="UP000301475">
    <property type="component" value="Chromosome"/>
</dbReference>
<feature type="domain" description="BIG2" evidence="2">
    <location>
        <begin position="250"/>
        <end position="327"/>
    </location>
</feature>
<sequence length="421" mass="45918">MKRVVSILLSVMMIMSVVVGTSAFAESANNANKKMCKVHCVYAFSPALDGEDGYKFLTNPVKETEKGKPYTTNIKFNTDVNLAEFNVAVIMGDGTIIKPVLVDKGNFSISIPKVEDDIYICINGIYDTNDDFPIVGGCTKLFVWNLNNVTSSYEYQNANPNSGDYHYNLGTVTYAPKEGYKITSIKILEVVPCYDILKNEYTYEIKDCVNSDRNIVKDNGDGTYTASDYMGESYYIEVIAEPIVKPTVNKITKVTLNQKSVTLNKGKSTTVKATVTPTNATNKKLKWTTSNSKVATVSQSGKVIAKGRGVATIKAMATDGSNKYATLKVTVKQPVTSVKLNKKTATLKVKGNAKQKTVTLKATVYPNNANNKTVKWSTSKSKIATVNSKGKVIAKKKGTCYIIATAKDGSKKSAKCKITVK</sequence>
<organism evidence="3 4">
    <name type="scientific">Ruminococcus bovis</name>
    <dbReference type="NCBI Taxonomy" id="2564099"/>
    <lineage>
        <taxon>Bacteria</taxon>
        <taxon>Bacillati</taxon>
        <taxon>Bacillota</taxon>
        <taxon>Clostridia</taxon>
        <taxon>Eubacteriales</taxon>
        <taxon>Oscillospiraceae</taxon>
        <taxon>Ruminococcus</taxon>
    </lineage>
</organism>
<reference evidence="3 4" key="1">
    <citation type="submission" date="2019-04" db="EMBL/GenBank/DDBJ databases">
        <authorList>
            <person name="Embree M."/>
            <person name="Gaffney J.R."/>
        </authorList>
    </citation>
    <scope>NUCLEOTIDE SEQUENCE [LARGE SCALE GENOMIC DNA]</scope>
    <source>
        <strain evidence="3 4">JE7A12</strain>
    </source>
</reference>
<keyword evidence="1" id="KW-0732">Signal</keyword>
<dbReference type="OrthoDB" id="1816394at2"/>
<dbReference type="Pfam" id="PF02368">
    <property type="entry name" value="Big_2"/>
    <property type="match status" value="2"/>
</dbReference>
<feature type="domain" description="BIG2" evidence="2">
    <location>
        <begin position="334"/>
        <end position="416"/>
    </location>
</feature>
<dbReference type="SUPFAM" id="SSF49373">
    <property type="entry name" value="Invasin/intimin cell-adhesion fragments"/>
    <property type="match status" value="2"/>
</dbReference>
<dbReference type="RefSeq" id="WP_138156100.1">
    <property type="nucleotide sequence ID" value="NZ_CP039381.1"/>
</dbReference>
<dbReference type="InterPro" id="IPR008964">
    <property type="entry name" value="Invasin/intimin_cell_adhesion"/>
</dbReference>
<dbReference type="AlphaFoldDB" id="A0A4P8XTT9"/>
<keyword evidence="4" id="KW-1185">Reference proteome</keyword>
<feature type="chain" id="PRO_5020224295" evidence="1">
    <location>
        <begin position="26"/>
        <end position="421"/>
    </location>
</feature>
<proteinExistence type="predicted"/>
<evidence type="ECO:0000259" key="2">
    <source>
        <dbReference type="SMART" id="SM00635"/>
    </source>
</evidence>
<dbReference type="InterPro" id="IPR003343">
    <property type="entry name" value="Big_2"/>
</dbReference>
<evidence type="ECO:0000256" key="1">
    <source>
        <dbReference type="SAM" id="SignalP"/>
    </source>
</evidence>
<gene>
    <name evidence="3" type="ORF">E5Z56_00860</name>
</gene>
<name>A0A4P8XTT9_9FIRM</name>
<protein>
    <submittedName>
        <fullName evidence="3">Ig domain-containing protein</fullName>
    </submittedName>
</protein>
<dbReference type="Gene3D" id="2.60.40.1080">
    <property type="match status" value="2"/>
</dbReference>
<accession>A0A4P8XTT9</accession>
<dbReference type="SMART" id="SM00635">
    <property type="entry name" value="BID_2"/>
    <property type="match status" value="2"/>
</dbReference>
<feature type="signal peptide" evidence="1">
    <location>
        <begin position="1"/>
        <end position="25"/>
    </location>
</feature>
<dbReference type="KEGG" id="ruj:E5Z56_00860"/>